<evidence type="ECO:0000313" key="2">
    <source>
        <dbReference type="EMBL" id="CAH1802874.1"/>
    </source>
</evidence>
<accession>A0A8S4QF76</accession>
<sequence>MFDKSVVRQPDTMYLNHYEGHLSYNKHASAFQCRNCGNFFKSWIICRHEQKCDQATNLKFRGGFNNPPKSLHENLIFFRLIDAREPRKFYKFVTAYDLESILRKVQIKSSTGKLVWTEQHQAISVSLCSNVPDFETPICFVDPNLDYLLEKMFEHLKCIQQRASDEMQNTVPLLITSIQRSRNWNPRCRHQANSLRKEPGQNRSLYLIMVMLRLMMISLMIPMIMKKRTMMLVLMDLPMKLMKMSQSLKKCLRL</sequence>
<reference evidence="2" key="1">
    <citation type="submission" date="2022-03" db="EMBL/GenBank/DDBJ databases">
        <authorList>
            <person name="Martin C."/>
        </authorList>
    </citation>
    <scope>NUCLEOTIDE SEQUENCE</scope>
</reference>
<feature type="transmembrane region" description="Helical" evidence="1">
    <location>
        <begin position="205"/>
        <end position="225"/>
    </location>
</feature>
<proteinExistence type="predicted"/>
<keyword evidence="1" id="KW-1133">Transmembrane helix</keyword>
<dbReference type="EMBL" id="CAIIXF020000149">
    <property type="protein sequence ID" value="CAH1802874.1"/>
    <property type="molecule type" value="Genomic_DNA"/>
</dbReference>
<protein>
    <submittedName>
        <fullName evidence="2">Uncharacterized protein</fullName>
    </submittedName>
</protein>
<dbReference type="OrthoDB" id="5988713at2759"/>
<dbReference type="AlphaFoldDB" id="A0A8S4QF76"/>
<evidence type="ECO:0000256" key="1">
    <source>
        <dbReference type="SAM" id="Phobius"/>
    </source>
</evidence>
<evidence type="ECO:0000313" key="3">
    <source>
        <dbReference type="Proteomes" id="UP000749559"/>
    </source>
</evidence>
<keyword evidence="3" id="KW-1185">Reference proteome</keyword>
<gene>
    <name evidence="2" type="ORF">OFUS_LOCUS26515</name>
</gene>
<keyword evidence="1" id="KW-0472">Membrane</keyword>
<dbReference type="Proteomes" id="UP000749559">
    <property type="component" value="Unassembled WGS sequence"/>
</dbReference>
<organism evidence="2 3">
    <name type="scientific">Owenia fusiformis</name>
    <name type="common">Polychaete worm</name>
    <dbReference type="NCBI Taxonomy" id="6347"/>
    <lineage>
        <taxon>Eukaryota</taxon>
        <taxon>Metazoa</taxon>
        <taxon>Spiralia</taxon>
        <taxon>Lophotrochozoa</taxon>
        <taxon>Annelida</taxon>
        <taxon>Polychaeta</taxon>
        <taxon>Sedentaria</taxon>
        <taxon>Canalipalpata</taxon>
        <taxon>Sabellida</taxon>
        <taxon>Oweniida</taxon>
        <taxon>Oweniidae</taxon>
        <taxon>Owenia</taxon>
    </lineage>
</organism>
<keyword evidence="1" id="KW-0812">Transmembrane</keyword>
<comment type="caution">
    <text evidence="2">The sequence shown here is derived from an EMBL/GenBank/DDBJ whole genome shotgun (WGS) entry which is preliminary data.</text>
</comment>
<name>A0A8S4QF76_OWEFU</name>